<dbReference type="EMBL" id="MCFF01000016">
    <property type="protein sequence ID" value="ORZ17472.1"/>
    <property type="molecule type" value="Genomic_DNA"/>
</dbReference>
<reference evidence="1 2" key="1">
    <citation type="submission" date="2016-07" db="EMBL/GenBank/DDBJ databases">
        <title>Pervasive Adenine N6-methylation of Active Genes in Fungi.</title>
        <authorList>
            <consortium name="DOE Joint Genome Institute"/>
            <person name="Mondo S.J."/>
            <person name="Dannebaum R.O."/>
            <person name="Kuo R.C."/>
            <person name="Labutti K."/>
            <person name="Haridas S."/>
            <person name="Kuo A."/>
            <person name="Salamov A."/>
            <person name="Ahrendt S.R."/>
            <person name="Lipzen A."/>
            <person name="Sullivan W."/>
            <person name="Andreopoulos W.B."/>
            <person name="Clum A."/>
            <person name="Lindquist E."/>
            <person name="Daum C."/>
            <person name="Ramamoorthy G.K."/>
            <person name="Gryganskyi A."/>
            <person name="Culley D."/>
            <person name="Magnuson J.K."/>
            <person name="James T.Y."/>
            <person name="O'Malley M.A."/>
            <person name="Stajich J.E."/>
            <person name="Spatafora J.W."/>
            <person name="Visel A."/>
            <person name="Grigoriev I.V."/>
        </authorList>
    </citation>
    <scope>NUCLEOTIDE SEQUENCE [LARGE SCALE GENOMIC DNA]</scope>
    <source>
        <strain evidence="1 2">NRRL 3116</strain>
    </source>
</reference>
<dbReference type="AlphaFoldDB" id="A0A1Y2GQQ5"/>
<dbReference type="OrthoDB" id="2427108at2759"/>
<sequence>MQQLCRYNRAWYVDQERCAVNIIDTKKSTLNIHDQVSLFWILSSNTLQVRFIPGSSFTDSFFIIKLQPIDVLYTRQGITDILKPFKSYFGETATDTRNYISDHSEELMYHLYFNDQLMYDKHTSAMTNELRLPALNGYSFLQLDQGLKNQCK</sequence>
<dbReference type="InParanoid" id="A0A1Y2GQQ5"/>
<protein>
    <submittedName>
        <fullName evidence="1">Uncharacterized protein</fullName>
    </submittedName>
</protein>
<evidence type="ECO:0000313" key="1">
    <source>
        <dbReference type="EMBL" id="ORZ17472.1"/>
    </source>
</evidence>
<dbReference type="RefSeq" id="XP_021881859.1">
    <property type="nucleotide sequence ID" value="XM_022023972.1"/>
</dbReference>
<dbReference type="GeneID" id="33565816"/>
<proteinExistence type="predicted"/>
<dbReference type="Proteomes" id="UP000193648">
    <property type="component" value="Unassembled WGS sequence"/>
</dbReference>
<evidence type="ECO:0000313" key="2">
    <source>
        <dbReference type="Proteomes" id="UP000193648"/>
    </source>
</evidence>
<organism evidence="1 2">
    <name type="scientific">Lobosporangium transversale</name>
    <dbReference type="NCBI Taxonomy" id="64571"/>
    <lineage>
        <taxon>Eukaryota</taxon>
        <taxon>Fungi</taxon>
        <taxon>Fungi incertae sedis</taxon>
        <taxon>Mucoromycota</taxon>
        <taxon>Mortierellomycotina</taxon>
        <taxon>Mortierellomycetes</taxon>
        <taxon>Mortierellales</taxon>
        <taxon>Mortierellaceae</taxon>
        <taxon>Lobosporangium</taxon>
    </lineage>
</organism>
<name>A0A1Y2GQQ5_9FUNG</name>
<gene>
    <name evidence="1" type="ORF">BCR41DRAFT_352556</name>
</gene>
<keyword evidence="2" id="KW-1185">Reference proteome</keyword>
<accession>A0A1Y2GQQ5</accession>
<comment type="caution">
    <text evidence="1">The sequence shown here is derived from an EMBL/GenBank/DDBJ whole genome shotgun (WGS) entry which is preliminary data.</text>
</comment>